<accession>A0A975BLQ0</accession>
<reference evidence="1" key="1">
    <citation type="journal article" date="2021" name="Microb. Physiol.">
        <title>Proteogenomic Insights into the Physiology of Marine, Sulfate-Reducing, Filamentous Desulfonema limicola and Desulfonema magnum.</title>
        <authorList>
            <person name="Schnaars V."/>
            <person name="Wohlbrand L."/>
            <person name="Scheve S."/>
            <person name="Hinrichs C."/>
            <person name="Reinhardt R."/>
            <person name="Rabus R."/>
        </authorList>
    </citation>
    <scope>NUCLEOTIDE SEQUENCE</scope>
    <source>
        <strain evidence="1">4be13</strain>
    </source>
</reference>
<keyword evidence="2" id="KW-1185">Reference proteome</keyword>
<sequence>MIFSDKFWVLIIFLPETGVSVSDFRQMMTRTKFWVKFSALFKINIY</sequence>
<name>A0A975BLQ0_9BACT</name>
<evidence type="ECO:0000313" key="1">
    <source>
        <dbReference type="EMBL" id="QTA87781.1"/>
    </source>
</evidence>
<dbReference type="KEGG" id="dmm:dnm_038180"/>
<evidence type="ECO:0000313" key="2">
    <source>
        <dbReference type="Proteomes" id="UP000663722"/>
    </source>
</evidence>
<organism evidence="1 2">
    <name type="scientific">Desulfonema magnum</name>
    <dbReference type="NCBI Taxonomy" id="45655"/>
    <lineage>
        <taxon>Bacteria</taxon>
        <taxon>Pseudomonadati</taxon>
        <taxon>Thermodesulfobacteriota</taxon>
        <taxon>Desulfobacteria</taxon>
        <taxon>Desulfobacterales</taxon>
        <taxon>Desulfococcaceae</taxon>
        <taxon>Desulfonema</taxon>
    </lineage>
</organism>
<dbReference type="AlphaFoldDB" id="A0A975BLQ0"/>
<gene>
    <name evidence="1" type="ORF">dnm_038180</name>
</gene>
<dbReference type="EMBL" id="CP061800">
    <property type="protein sequence ID" value="QTA87781.1"/>
    <property type="molecule type" value="Genomic_DNA"/>
</dbReference>
<protein>
    <submittedName>
        <fullName evidence="1">Uncharacterized protein</fullName>
    </submittedName>
</protein>
<proteinExistence type="predicted"/>
<dbReference type="Proteomes" id="UP000663722">
    <property type="component" value="Chromosome"/>
</dbReference>